<dbReference type="GO" id="GO:0016020">
    <property type="term" value="C:membrane"/>
    <property type="evidence" value="ECO:0007669"/>
    <property type="project" value="TreeGrafter"/>
</dbReference>
<comment type="similarity">
    <text evidence="1 3">Belongs to the short-chain dehydrogenases/reductases (SDR) family.</text>
</comment>
<evidence type="ECO:0000313" key="4">
    <source>
        <dbReference type="EMBL" id="KJH71262.1"/>
    </source>
</evidence>
<reference evidence="4 5" key="1">
    <citation type="submission" date="2015-02" db="EMBL/GenBank/DDBJ databases">
        <title>Draft genome of a novel marine cyanobacterium (Chroococcales) isolated from South Atlantic Ocean.</title>
        <authorList>
            <person name="Rigonato J."/>
            <person name="Alvarenga D.O."/>
            <person name="Branco L.H."/>
            <person name="Varani A.M."/>
            <person name="Brandini F.P."/>
            <person name="Fiore M.F."/>
        </authorList>
    </citation>
    <scope>NUCLEOTIDE SEQUENCE [LARGE SCALE GENOMIC DNA]</scope>
    <source>
        <strain evidence="4 5">CENA595</strain>
    </source>
</reference>
<sequence>MAPTVLITGASQGIGKATALLFAQNGYDTILAARRQEPLAQVGQEIQNLGRTALTVSCDVKDPQQVNTLVDKALAQLGNVDVLINNAGIYISGPIESFSLEDWHQAIDTNLWGYIHTIQALLPHMLARGSGTIVNLASIGSKVPIPYLVPYCTSKFAVNGLTEAMHSELKPKGIHVCGIYPNVIKSSLMERAIFRGIDEEDAKARRQQLEQVISTPVVEKPEDVAKAVWDAVKNQKAEILVGSAGMSKAAYNVLPGFMQWIFRQGFKQKA</sequence>
<evidence type="ECO:0000256" key="3">
    <source>
        <dbReference type="RuleBase" id="RU000363"/>
    </source>
</evidence>
<dbReference type="PRINTS" id="PR00080">
    <property type="entry name" value="SDRFAMILY"/>
</dbReference>
<organism evidence="4 5">
    <name type="scientific">Aliterella atlantica CENA595</name>
    <dbReference type="NCBI Taxonomy" id="1618023"/>
    <lineage>
        <taxon>Bacteria</taxon>
        <taxon>Bacillati</taxon>
        <taxon>Cyanobacteriota</taxon>
        <taxon>Cyanophyceae</taxon>
        <taxon>Chroococcidiopsidales</taxon>
        <taxon>Aliterellaceae</taxon>
        <taxon>Aliterella</taxon>
    </lineage>
</organism>
<dbReference type="STRING" id="1618023.UH38_13305"/>
<evidence type="ECO:0000256" key="2">
    <source>
        <dbReference type="ARBA" id="ARBA00023002"/>
    </source>
</evidence>
<dbReference type="CDD" id="cd05233">
    <property type="entry name" value="SDR_c"/>
    <property type="match status" value="1"/>
</dbReference>
<gene>
    <name evidence="4" type="ORF">UH38_13305</name>
</gene>
<dbReference type="Proteomes" id="UP000032452">
    <property type="component" value="Unassembled WGS sequence"/>
</dbReference>
<dbReference type="Pfam" id="PF00106">
    <property type="entry name" value="adh_short"/>
    <property type="match status" value="1"/>
</dbReference>
<dbReference type="AlphaFoldDB" id="A0A0D8ZSE6"/>
<dbReference type="GO" id="GO:0016491">
    <property type="term" value="F:oxidoreductase activity"/>
    <property type="evidence" value="ECO:0007669"/>
    <property type="project" value="UniProtKB-KW"/>
</dbReference>
<comment type="caution">
    <text evidence="4">The sequence shown here is derived from an EMBL/GenBank/DDBJ whole genome shotgun (WGS) entry which is preliminary data.</text>
</comment>
<dbReference type="FunFam" id="3.40.50.720:FF:000084">
    <property type="entry name" value="Short-chain dehydrogenase reductase"/>
    <property type="match status" value="1"/>
</dbReference>
<dbReference type="SUPFAM" id="SSF51735">
    <property type="entry name" value="NAD(P)-binding Rossmann-fold domains"/>
    <property type="match status" value="1"/>
</dbReference>
<dbReference type="InterPro" id="IPR036291">
    <property type="entry name" value="NAD(P)-bd_dom_sf"/>
</dbReference>
<proteinExistence type="inferred from homology"/>
<protein>
    <submittedName>
        <fullName evidence="4">Oxidoreductase</fullName>
    </submittedName>
</protein>
<dbReference type="EMBL" id="JYON01000013">
    <property type="protein sequence ID" value="KJH71262.1"/>
    <property type="molecule type" value="Genomic_DNA"/>
</dbReference>
<dbReference type="PIRSF" id="PIRSF000126">
    <property type="entry name" value="11-beta-HSD1"/>
    <property type="match status" value="1"/>
</dbReference>
<dbReference type="PROSITE" id="PS00061">
    <property type="entry name" value="ADH_SHORT"/>
    <property type="match status" value="1"/>
</dbReference>
<dbReference type="OrthoDB" id="9775296at2"/>
<dbReference type="RefSeq" id="WP_045055153.1">
    <property type="nucleotide sequence ID" value="NZ_CAWMDP010000056.1"/>
</dbReference>
<dbReference type="PATRIC" id="fig|1618023.3.peg.4692"/>
<dbReference type="Gene3D" id="3.40.50.720">
    <property type="entry name" value="NAD(P)-binding Rossmann-like Domain"/>
    <property type="match status" value="1"/>
</dbReference>
<keyword evidence="5" id="KW-1185">Reference proteome</keyword>
<accession>A0A0D8ZSE6</accession>
<dbReference type="PANTHER" id="PTHR44196:SF1">
    <property type="entry name" value="DEHYDROGENASE_REDUCTASE SDR FAMILY MEMBER 7B"/>
    <property type="match status" value="1"/>
</dbReference>
<dbReference type="InterPro" id="IPR020904">
    <property type="entry name" value="Sc_DH/Rdtase_CS"/>
</dbReference>
<name>A0A0D8ZSE6_9CYAN</name>
<evidence type="ECO:0000313" key="5">
    <source>
        <dbReference type="Proteomes" id="UP000032452"/>
    </source>
</evidence>
<dbReference type="InterPro" id="IPR002347">
    <property type="entry name" value="SDR_fam"/>
</dbReference>
<dbReference type="PANTHER" id="PTHR44196">
    <property type="entry name" value="DEHYDROGENASE/REDUCTASE SDR FAMILY MEMBER 7B"/>
    <property type="match status" value="1"/>
</dbReference>
<evidence type="ECO:0000256" key="1">
    <source>
        <dbReference type="ARBA" id="ARBA00006484"/>
    </source>
</evidence>
<dbReference type="PRINTS" id="PR00081">
    <property type="entry name" value="GDHRDH"/>
</dbReference>
<keyword evidence="2" id="KW-0560">Oxidoreductase</keyword>